<feature type="transmembrane region" description="Helical" evidence="1">
    <location>
        <begin position="181"/>
        <end position="198"/>
    </location>
</feature>
<dbReference type="PANTHER" id="PTHR41307">
    <property type="entry name" value="MEMBRANE PROTEIN-RELATED"/>
    <property type="match status" value="1"/>
</dbReference>
<accession>A0A1I6RGC3</accession>
<keyword evidence="3" id="KW-1185">Reference proteome</keyword>
<dbReference type="AlphaFoldDB" id="A0A1I6RGC3"/>
<dbReference type="SUPFAM" id="SSF158560">
    <property type="entry name" value="BH3980-like"/>
    <property type="match status" value="1"/>
</dbReference>
<sequence length="228" mass="26128">MMTVQEMIEWNNARRKTLSDEGLSYYEEMLVYIRSSWVPEKQGEELLLEILEHLIEAEGEGRSVDEVFGDHPEVFCKETIAALPKRSLGSWVMLIGTTIWTSLTWMLGIHAGLGILIMIVGQWVSLSPNIKNAISNINAWSFIEIAFLVFISIVIIFMVLKKEIVLLEMESSVKNKIKFSGILLMVWLLFYSVHQMLPPVTIPMSPWISGALFILGWLGQRWLWGRVE</sequence>
<dbReference type="Proteomes" id="UP000198660">
    <property type="component" value="Unassembled WGS sequence"/>
</dbReference>
<feature type="transmembrane region" description="Helical" evidence="1">
    <location>
        <begin position="139"/>
        <end position="160"/>
    </location>
</feature>
<reference evidence="3" key="1">
    <citation type="submission" date="2016-10" db="EMBL/GenBank/DDBJ databases">
        <authorList>
            <person name="Varghese N."/>
            <person name="Submissions S."/>
        </authorList>
    </citation>
    <scope>NUCLEOTIDE SEQUENCE [LARGE SCALE GENOMIC DNA]</scope>
    <source>
        <strain evidence="3">DSM 45789</strain>
    </source>
</reference>
<dbReference type="PANTHER" id="PTHR41307:SF1">
    <property type="entry name" value="MEMBRANE PROTEIN"/>
    <property type="match status" value="1"/>
</dbReference>
<keyword evidence="1" id="KW-0812">Transmembrane</keyword>
<dbReference type="GO" id="GO:0003677">
    <property type="term" value="F:DNA binding"/>
    <property type="evidence" value="ECO:0007669"/>
    <property type="project" value="UniProtKB-KW"/>
</dbReference>
<dbReference type="Gene3D" id="1.10.1900.10">
    <property type="entry name" value="c-terminal domain of poly(a) binding protein"/>
    <property type="match status" value="1"/>
</dbReference>
<gene>
    <name evidence="2" type="ORF">SAMN05444972_10559</name>
</gene>
<feature type="transmembrane region" description="Helical" evidence="1">
    <location>
        <begin position="204"/>
        <end position="224"/>
    </location>
</feature>
<name>A0A1I6RGC3_9BACL</name>
<keyword evidence="1" id="KW-0472">Membrane</keyword>
<proteinExistence type="predicted"/>
<keyword evidence="2" id="KW-0238">DNA-binding</keyword>
<protein>
    <submittedName>
        <fullName evidence="2">DNA-binding ferritin-like protein (Dps family)</fullName>
    </submittedName>
</protein>
<organism evidence="2 3">
    <name type="scientific">Marininema halotolerans</name>
    <dbReference type="NCBI Taxonomy" id="1155944"/>
    <lineage>
        <taxon>Bacteria</taxon>
        <taxon>Bacillati</taxon>
        <taxon>Bacillota</taxon>
        <taxon>Bacilli</taxon>
        <taxon>Bacillales</taxon>
        <taxon>Thermoactinomycetaceae</taxon>
        <taxon>Marininema</taxon>
    </lineage>
</organism>
<keyword evidence="1" id="KW-1133">Transmembrane helix</keyword>
<evidence type="ECO:0000313" key="3">
    <source>
        <dbReference type="Proteomes" id="UP000198660"/>
    </source>
</evidence>
<evidence type="ECO:0000256" key="1">
    <source>
        <dbReference type="SAM" id="Phobius"/>
    </source>
</evidence>
<evidence type="ECO:0000313" key="2">
    <source>
        <dbReference type="EMBL" id="SFS63518.1"/>
    </source>
</evidence>
<feature type="transmembrane region" description="Helical" evidence="1">
    <location>
        <begin position="91"/>
        <end position="119"/>
    </location>
</feature>
<dbReference type="EMBL" id="FPAA01000005">
    <property type="protein sequence ID" value="SFS63518.1"/>
    <property type="molecule type" value="Genomic_DNA"/>
</dbReference>